<dbReference type="SUPFAM" id="SSF53720">
    <property type="entry name" value="ALDH-like"/>
    <property type="match status" value="1"/>
</dbReference>
<accession>A0A699HS89</accession>
<gene>
    <name evidence="7" type="ORF">Tci_439480</name>
</gene>
<evidence type="ECO:0000256" key="1">
    <source>
        <dbReference type="ARBA" id="ARBA00009986"/>
    </source>
</evidence>
<dbReference type="InterPro" id="IPR029510">
    <property type="entry name" value="Ald_DH_CS_GLU"/>
</dbReference>
<feature type="compositionally biased region" description="Basic residues" evidence="5">
    <location>
        <begin position="79"/>
        <end position="92"/>
    </location>
</feature>
<organism evidence="7">
    <name type="scientific">Tanacetum cinerariifolium</name>
    <name type="common">Dalmatian daisy</name>
    <name type="synonym">Chrysanthemum cinerariifolium</name>
    <dbReference type="NCBI Taxonomy" id="118510"/>
    <lineage>
        <taxon>Eukaryota</taxon>
        <taxon>Viridiplantae</taxon>
        <taxon>Streptophyta</taxon>
        <taxon>Embryophyta</taxon>
        <taxon>Tracheophyta</taxon>
        <taxon>Spermatophyta</taxon>
        <taxon>Magnoliopsida</taxon>
        <taxon>eudicotyledons</taxon>
        <taxon>Gunneridae</taxon>
        <taxon>Pentapetalae</taxon>
        <taxon>asterids</taxon>
        <taxon>campanulids</taxon>
        <taxon>Asterales</taxon>
        <taxon>Asteraceae</taxon>
        <taxon>Asteroideae</taxon>
        <taxon>Anthemideae</taxon>
        <taxon>Anthemidinae</taxon>
        <taxon>Tanacetum</taxon>
    </lineage>
</organism>
<feature type="region of interest" description="Disordered" evidence="5">
    <location>
        <begin position="888"/>
        <end position="909"/>
    </location>
</feature>
<dbReference type="InterPro" id="IPR016163">
    <property type="entry name" value="Ald_DH_C"/>
</dbReference>
<comment type="caution">
    <text evidence="7">The sequence shown here is derived from an EMBL/GenBank/DDBJ whole genome shotgun (WGS) entry which is preliminary data.</text>
</comment>
<dbReference type="Gene3D" id="3.40.309.10">
    <property type="entry name" value="Aldehyde Dehydrogenase, Chain A, domain 2"/>
    <property type="match status" value="1"/>
</dbReference>
<name>A0A699HS89_TANCI</name>
<evidence type="ECO:0000256" key="3">
    <source>
        <dbReference type="PROSITE-ProRule" id="PRU10007"/>
    </source>
</evidence>
<dbReference type="PROSITE" id="PS00070">
    <property type="entry name" value="ALDEHYDE_DEHYDR_CYS"/>
    <property type="match status" value="1"/>
</dbReference>
<dbReference type="EMBL" id="BKCJ010199157">
    <property type="protein sequence ID" value="GEY67506.1"/>
    <property type="molecule type" value="Genomic_DNA"/>
</dbReference>
<dbReference type="PROSITE" id="PS00687">
    <property type="entry name" value="ALDEHYDE_DEHYDR_GLU"/>
    <property type="match status" value="1"/>
</dbReference>
<dbReference type="GO" id="GO:0016620">
    <property type="term" value="F:oxidoreductase activity, acting on the aldehyde or oxo group of donors, NAD or NADP as acceptor"/>
    <property type="evidence" value="ECO:0007669"/>
    <property type="project" value="InterPro"/>
</dbReference>
<dbReference type="InterPro" id="IPR016162">
    <property type="entry name" value="Ald_DH_N"/>
</dbReference>
<dbReference type="Pfam" id="PF05610">
    <property type="entry name" value="DUF779"/>
    <property type="match status" value="1"/>
</dbReference>
<dbReference type="InterPro" id="IPR016161">
    <property type="entry name" value="Ald_DH/histidinol_DH"/>
</dbReference>
<feature type="region of interest" description="Disordered" evidence="5">
    <location>
        <begin position="131"/>
        <end position="196"/>
    </location>
</feature>
<evidence type="ECO:0000256" key="2">
    <source>
        <dbReference type="ARBA" id="ARBA00023002"/>
    </source>
</evidence>
<feature type="compositionally biased region" description="Basic and acidic residues" evidence="5">
    <location>
        <begin position="898"/>
        <end position="907"/>
    </location>
</feature>
<evidence type="ECO:0000259" key="6">
    <source>
        <dbReference type="Pfam" id="PF00171"/>
    </source>
</evidence>
<dbReference type="FunFam" id="3.40.605.10:FF:000001">
    <property type="entry name" value="Aldehyde dehydrogenase 1"/>
    <property type="match status" value="1"/>
</dbReference>
<proteinExistence type="inferred from homology"/>
<feature type="region of interest" description="Disordered" evidence="5">
    <location>
        <begin position="67"/>
        <end position="114"/>
    </location>
</feature>
<evidence type="ECO:0000256" key="4">
    <source>
        <dbReference type="RuleBase" id="RU003345"/>
    </source>
</evidence>
<reference evidence="7" key="1">
    <citation type="journal article" date="2019" name="Sci. Rep.">
        <title>Draft genome of Tanacetum cinerariifolium, the natural source of mosquito coil.</title>
        <authorList>
            <person name="Yamashiro T."/>
            <person name="Shiraishi A."/>
            <person name="Satake H."/>
            <person name="Nakayama K."/>
        </authorList>
    </citation>
    <scope>NUCLEOTIDE SEQUENCE</scope>
</reference>
<sequence length="1548" mass="164176">MPRPSTLSTKISNRLRRLKTWPSTANISSEAGPVTDPGAWRKLEQQCQHQRGHPRPQAALQRQFLMPPPAIGLHGGKQLGRRQRHDHPRHPQHIAAHAQAEWQGQCGPQRKQLPGIGTGLVRLAEIGEQATAGDEAEQGERDAGGGQSPGARQGGADDRLKQEEAHPARQRGPVGGHPEHQAQSGQHGRQHGDAEWQVAQQPGWRDIERGQLSQPAAVIWRQIVPVGQGEYRNAKIHKHSTSYDRPPGPVTLMTCSASELIVQPRELPEAPTVPLLVGVDARIEDAVAGRGLVDVGVIRVKLAGGDAFQRGAEAVGAVLPRQLRIGVGLGHARQAAAFRHGAEALVAPAQRLAGVAVAGAPAAAAVDHHFIAGADLEHGCVEAGAVIDPGLDAGFQVRASRGLQAEVEAARARIKQFVERWRLETARGAGVHVDHWRHPVQHAQHRRGVAELQVAAVVAVADEAVVHRHLDRAAAYACAEHPGARLPFGLQIGIEIGNDILLVAAQCALHAELGADEVFIACAVIAGAAVFEAESGAQLAAGQPADMGPVDIGAVEIAVEVDHAARVRGGRLERARERLVLDHLAVAAIDHHMQAVVAKLLLPAGADLLVRDAFAGVVTVGQRALRGLRIGGVGFARARVALVRCPRDAQRVLRVLLTQAVGDDGQFGILHRRQRELGKGLIAGGGAVVAVAVGFEARGIEHIAHGALLALGVDVGLAAAVAAGAHTGLDGGRAIAVAREQLDHAARVVAVDGRERPAQHLDALGHVEVEGGGLALAVRHAGRDAVGDQVDAAHAKGGTGAETARRDLQILGVILAVLHHQARHGNQRLGRIDPRLALLDAAGVDHVDRGRHVEDGVADAGGADHHHIGDRQGRSRAIAGVGSFGGVGGGDSGGAAQRDQRGDDVPANRHRGSTIVSAFLTTSNEKEDDMNLADISKLGVANPFKQRYDNYIGGKFVAPVKGEYFGNITPITGQVFCEVARSTVDDVELALDAAHAAKVAWGKTSQADRANILNKIADRMEANLAVLATAETIDNGKPIRETTAADIPLAIDHFRYFAGCIRAQEGSVAQIDAETYAYHFHEPLGVVGQIIPWNFPILMAVWKLAPALAAGNCVVLKPAEQTPASIMVLVELIGDLLPPGVLNIVNGYGLEAGKPLASSKRIAKIAFTGETGTGRLIMQYAAQNLIPVTLELGGKSPNIFFADVMDADDAFFDKCLEGFAMFALNQGEVCTCPSRVLIEESIYEAFIARALARVAAIKQGNPLDAGTMLGAQASQEQLEKILSYIDIGRQEGAEILAGGERNVQGGDLQEGYYVRPTVFKGENSMRIFQEEIFGPVVSVTTPVDAGRFACLPGGPRHPGRPRVDQLLPPVPGPRRVRRLQAIGYWPRKPQDDARPLPADQEPAGVVQPQCDGLLLGRQSMTDVIERVTATPAARDMLATLRARHGQLMFFQSGGCCDGSAPMCYAAGEFSISDTDVYLGELDGAPFYMGSEQFAYWEHTQLIIDVVDGNGGMFSLDNGTGRRFLTRSRLFTDEELALLAAPGTGPRSG</sequence>
<dbReference type="InterPro" id="IPR015590">
    <property type="entry name" value="Aldehyde_DH_dom"/>
</dbReference>
<evidence type="ECO:0000313" key="7">
    <source>
        <dbReference type="EMBL" id="GEY67506.1"/>
    </source>
</evidence>
<dbReference type="PANTHER" id="PTHR43111">
    <property type="entry name" value="ALDEHYDE DEHYDROGENASE B-RELATED"/>
    <property type="match status" value="1"/>
</dbReference>
<feature type="compositionally biased region" description="Basic and acidic residues" evidence="5">
    <location>
        <begin position="155"/>
        <end position="167"/>
    </location>
</feature>
<feature type="active site" evidence="3">
    <location>
        <position position="1191"/>
    </location>
</feature>
<dbReference type="Gene3D" id="3.40.605.10">
    <property type="entry name" value="Aldehyde Dehydrogenase, Chain A, domain 1"/>
    <property type="match status" value="1"/>
</dbReference>
<protein>
    <submittedName>
        <fullName evidence="7">Aldehyde dehydrogenase</fullName>
    </submittedName>
</protein>
<dbReference type="InterPro" id="IPR016160">
    <property type="entry name" value="Ald_DH_CS_CYS"/>
</dbReference>
<feature type="domain" description="Aldehyde dehydrogenase" evidence="6">
    <location>
        <begin position="963"/>
        <end position="1341"/>
    </location>
</feature>
<comment type="similarity">
    <text evidence="1 4">Belongs to the aldehyde dehydrogenase family.</text>
</comment>
<dbReference type="PANTHER" id="PTHR43111:SF1">
    <property type="entry name" value="ALDEHYDE DEHYDROGENASE B-RELATED"/>
    <property type="match status" value="1"/>
</dbReference>
<evidence type="ECO:0000256" key="5">
    <source>
        <dbReference type="SAM" id="MobiDB-lite"/>
    </source>
</evidence>
<dbReference type="Pfam" id="PF00171">
    <property type="entry name" value="Aldedh"/>
    <property type="match status" value="1"/>
</dbReference>
<dbReference type="InterPro" id="IPR008497">
    <property type="entry name" value="DUF779"/>
</dbReference>
<keyword evidence="2 4" id="KW-0560">Oxidoreductase</keyword>